<dbReference type="Proteomes" id="UP000637359">
    <property type="component" value="Unassembled WGS sequence"/>
</dbReference>
<feature type="transmembrane region" description="Helical" evidence="1">
    <location>
        <begin position="117"/>
        <end position="140"/>
    </location>
</feature>
<keyword evidence="1" id="KW-1133">Transmembrane helix</keyword>
<feature type="transmembrane region" description="Helical" evidence="1">
    <location>
        <begin position="47"/>
        <end position="68"/>
    </location>
</feature>
<sequence length="158" mass="17983">MERGKTIFLRIAVYLIGIIVLALAIFYLPRLANDTAEMYPEFAYLKFPVLFGLYITVIPFIFAIYQALKLLTYIDHNHAFSQMSVTSLKYIQYCAIMISIIYVIGMIYFLSQHALHPGIAIIGFTIMFSSLVIAVFAMVLQKLLRNALDIKAENDLTV</sequence>
<name>A0A923RFT9_9BACI</name>
<dbReference type="RefSeq" id="WP_186867989.1">
    <property type="nucleotide sequence ID" value="NZ_JACOOL010000001.1"/>
</dbReference>
<feature type="transmembrane region" description="Helical" evidence="1">
    <location>
        <begin position="7"/>
        <end position="27"/>
    </location>
</feature>
<gene>
    <name evidence="2" type="ORF">H8S33_00410</name>
</gene>
<evidence type="ECO:0000256" key="1">
    <source>
        <dbReference type="SAM" id="Phobius"/>
    </source>
</evidence>
<keyword evidence="1" id="KW-0472">Membrane</keyword>
<keyword evidence="1" id="KW-0812">Transmembrane</keyword>
<evidence type="ECO:0000313" key="2">
    <source>
        <dbReference type="EMBL" id="MBC5635273.1"/>
    </source>
</evidence>
<dbReference type="EMBL" id="JACOOL010000001">
    <property type="protein sequence ID" value="MBC5635273.1"/>
    <property type="molecule type" value="Genomic_DNA"/>
</dbReference>
<feature type="transmembrane region" description="Helical" evidence="1">
    <location>
        <begin position="90"/>
        <end position="111"/>
    </location>
</feature>
<dbReference type="InterPro" id="IPR021354">
    <property type="entry name" value="DUF2975"/>
</dbReference>
<organism evidence="2 3">
    <name type="scientific">Ornithinibacillus hominis</name>
    <dbReference type="NCBI Taxonomy" id="2763055"/>
    <lineage>
        <taxon>Bacteria</taxon>
        <taxon>Bacillati</taxon>
        <taxon>Bacillota</taxon>
        <taxon>Bacilli</taxon>
        <taxon>Bacillales</taxon>
        <taxon>Bacillaceae</taxon>
        <taxon>Ornithinibacillus</taxon>
    </lineage>
</organism>
<keyword evidence="3" id="KW-1185">Reference proteome</keyword>
<dbReference type="AlphaFoldDB" id="A0A923RFT9"/>
<evidence type="ECO:0000313" key="3">
    <source>
        <dbReference type="Proteomes" id="UP000637359"/>
    </source>
</evidence>
<protein>
    <submittedName>
        <fullName evidence="2">DUF2975 domain-containing protein</fullName>
    </submittedName>
</protein>
<comment type="caution">
    <text evidence="2">The sequence shown here is derived from an EMBL/GenBank/DDBJ whole genome shotgun (WGS) entry which is preliminary data.</text>
</comment>
<dbReference type="Pfam" id="PF11188">
    <property type="entry name" value="DUF2975"/>
    <property type="match status" value="1"/>
</dbReference>
<proteinExistence type="predicted"/>
<reference evidence="2" key="1">
    <citation type="submission" date="2020-08" db="EMBL/GenBank/DDBJ databases">
        <title>Genome public.</title>
        <authorList>
            <person name="Liu C."/>
            <person name="Sun Q."/>
        </authorList>
    </citation>
    <scope>NUCLEOTIDE SEQUENCE</scope>
    <source>
        <strain evidence="2">BX22</strain>
    </source>
</reference>
<accession>A0A923RFT9</accession>